<organism evidence="1 2">
    <name type="scientific">Oceanisphaera pacifica</name>
    <dbReference type="NCBI Taxonomy" id="2818389"/>
    <lineage>
        <taxon>Bacteria</taxon>
        <taxon>Pseudomonadati</taxon>
        <taxon>Pseudomonadota</taxon>
        <taxon>Gammaproteobacteria</taxon>
        <taxon>Aeromonadales</taxon>
        <taxon>Aeromonadaceae</taxon>
        <taxon>Oceanisphaera</taxon>
    </lineage>
</organism>
<dbReference type="Gene3D" id="3.40.50.10320">
    <property type="entry name" value="LmbE-like"/>
    <property type="match status" value="1"/>
</dbReference>
<sequence>MKDVLIVAPHADDESLGCGGTLLRHYAEGDRIHWLLVTGMSPESGFSEEKIAIRKQEIEAAADRYHFSSVHELKLPPAALETLPMGKVIAGISDVISKIQPQLVYTVYRNDAHSDHEIVFDAVMSATKSFRYPFIKRVLAYETLSETDFGMKPEDGGFRPNVYINISDYIEDKLNILEIFESEMGKFPFPRSRKALEALATLRGAQSNCHAAEAFMLIKEIL</sequence>
<evidence type="ECO:0000313" key="2">
    <source>
        <dbReference type="Proteomes" id="UP000664882"/>
    </source>
</evidence>
<proteinExistence type="predicted"/>
<keyword evidence="2" id="KW-1185">Reference proteome</keyword>
<name>A0ABS3NGN5_9GAMM</name>
<accession>A0ABS3NGN5</accession>
<dbReference type="Pfam" id="PF02585">
    <property type="entry name" value="PIG-L"/>
    <property type="match status" value="1"/>
</dbReference>
<evidence type="ECO:0000313" key="1">
    <source>
        <dbReference type="EMBL" id="MBO1519717.1"/>
    </source>
</evidence>
<dbReference type="Proteomes" id="UP000664882">
    <property type="component" value="Unassembled WGS sequence"/>
</dbReference>
<comment type="caution">
    <text evidence="1">The sequence shown here is derived from an EMBL/GenBank/DDBJ whole genome shotgun (WGS) entry which is preliminary data.</text>
</comment>
<dbReference type="EMBL" id="JAGDFX010000009">
    <property type="protein sequence ID" value="MBO1519717.1"/>
    <property type="molecule type" value="Genomic_DNA"/>
</dbReference>
<dbReference type="PANTHER" id="PTHR12993">
    <property type="entry name" value="N-ACETYLGLUCOSAMINYL-PHOSPHATIDYLINOSITOL DE-N-ACETYLASE-RELATED"/>
    <property type="match status" value="1"/>
</dbReference>
<gene>
    <name evidence="1" type="ORF">J3U76_08760</name>
</gene>
<dbReference type="PANTHER" id="PTHR12993:SF11">
    <property type="entry name" value="N-ACETYLGLUCOSAMINYL-PHOSPHATIDYLINOSITOL DE-N-ACETYLASE"/>
    <property type="match status" value="1"/>
</dbReference>
<dbReference type="RefSeq" id="WP_208005598.1">
    <property type="nucleotide sequence ID" value="NZ_JAGDFX010000009.1"/>
</dbReference>
<dbReference type="SUPFAM" id="SSF102588">
    <property type="entry name" value="LmbE-like"/>
    <property type="match status" value="1"/>
</dbReference>
<dbReference type="InterPro" id="IPR024078">
    <property type="entry name" value="LmbE-like_dom_sf"/>
</dbReference>
<reference evidence="1 2" key="1">
    <citation type="submission" date="2021-03" db="EMBL/GenBank/DDBJ databases">
        <title>Oceanisphaera sp. nov., isolated from the intestine.</title>
        <authorList>
            <person name="Zhao L.-H."/>
            <person name="Shi L.-F."/>
        </authorList>
    </citation>
    <scope>NUCLEOTIDE SEQUENCE [LARGE SCALE GENOMIC DNA]</scope>
    <source>
        <strain evidence="1 2">DM8</strain>
    </source>
</reference>
<dbReference type="InterPro" id="IPR003737">
    <property type="entry name" value="GlcNAc_PI_deacetylase-related"/>
</dbReference>
<protein>
    <submittedName>
        <fullName evidence="1">PIG-L family deacetylase</fullName>
    </submittedName>
</protein>